<evidence type="ECO:0000256" key="3">
    <source>
        <dbReference type="ARBA" id="ARBA00023163"/>
    </source>
</evidence>
<dbReference type="Gene3D" id="1.10.10.10">
    <property type="entry name" value="Winged helix-like DNA-binding domain superfamily/Winged helix DNA-binding domain"/>
    <property type="match status" value="1"/>
</dbReference>
<evidence type="ECO:0000313" key="5">
    <source>
        <dbReference type="EMBL" id="ANG64681.1"/>
    </source>
</evidence>
<dbReference type="RefSeq" id="WP_067386279.1">
    <property type="nucleotide sequence ID" value="NZ_CP015839.1"/>
</dbReference>
<dbReference type="InterPro" id="IPR036388">
    <property type="entry name" value="WH-like_DNA-bd_sf"/>
</dbReference>
<dbReference type="InterPro" id="IPR016032">
    <property type="entry name" value="Sig_transdc_resp-reg_C-effctor"/>
</dbReference>
<dbReference type="PANTHER" id="PTHR44688">
    <property type="entry name" value="DNA-BINDING TRANSCRIPTIONAL ACTIVATOR DEVR_DOSR"/>
    <property type="match status" value="1"/>
</dbReference>
<dbReference type="Proteomes" id="UP000078070">
    <property type="component" value="Chromosome"/>
</dbReference>
<evidence type="ECO:0000256" key="1">
    <source>
        <dbReference type="ARBA" id="ARBA00023015"/>
    </source>
</evidence>
<proteinExistence type="predicted"/>
<dbReference type="InterPro" id="IPR000792">
    <property type="entry name" value="Tscrpt_reg_LuxR_C"/>
</dbReference>
<dbReference type="CDD" id="cd06170">
    <property type="entry name" value="LuxR_C_like"/>
    <property type="match status" value="1"/>
</dbReference>
<dbReference type="KEGG" id="mars:A8C75_20840"/>
<name>A0A1A9F4A7_9GAMM</name>
<dbReference type="PROSITE" id="PS50043">
    <property type="entry name" value="HTH_LUXR_2"/>
    <property type="match status" value="1"/>
</dbReference>
<protein>
    <recommendedName>
        <fullName evidence="4">HTH luxR-type domain-containing protein</fullName>
    </recommendedName>
</protein>
<sequence length="290" mass="32412">MDTLNRLTLGLYRVAREKANAEFQTAALGLIRQALPFNGFLWRTSLQTLEGLLCRREFRCGDVSDRAAALSSDEDVAQQLSGPAPTLRISVPQPELGLVHECVFFRAGDDDSFDPQEQLLCEQLLPHLIESQAINRLLGVARLSSQHRGPHRSLGIVDSNGVLHYQEGEFGVQLRREWPDWQGPRLPAALCRALLDDNQELFVGRLLVLTRLLEDDLLILRVRPRLAVDNLSARQLLVALQVARGLSHKEVARALGIAPATARNHIQAIHDRLRVRNSAELVEQLQLAGY</sequence>
<gene>
    <name evidence="5" type="ORF">A8C75_20840</name>
</gene>
<dbReference type="SUPFAM" id="SSF46894">
    <property type="entry name" value="C-terminal effector domain of the bipartite response regulators"/>
    <property type="match status" value="1"/>
</dbReference>
<evidence type="ECO:0000259" key="4">
    <source>
        <dbReference type="PROSITE" id="PS50043"/>
    </source>
</evidence>
<dbReference type="GO" id="GO:0003677">
    <property type="term" value="F:DNA binding"/>
    <property type="evidence" value="ECO:0007669"/>
    <property type="project" value="UniProtKB-KW"/>
</dbReference>
<keyword evidence="3" id="KW-0804">Transcription</keyword>
<reference evidence="5 6" key="2">
    <citation type="journal article" date="2018" name="Int. J. Syst. Evol. Microbiol.">
        <title>Marinobacterium aestuarii sp. nov., a benzene-degrading marine bacterium isolated from estuary sediment.</title>
        <authorList>
            <person name="Bae S.S."/>
            <person name="Jung J."/>
            <person name="Chung D."/>
            <person name="Baek K."/>
        </authorList>
    </citation>
    <scope>NUCLEOTIDE SEQUENCE [LARGE SCALE GENOMIC DNA]</scope>
    <source>
        <strain evidence="5 6">ST58-10</strain>
    </source>
</reference>
<keyword evidence="6" id="KW-1185">Reference proteome</keyword>
<organism evidence="5 6">
    <name type="scientific">Marinobacterium aestuarii</name>
    <dbReference type="NCBI Taxonomy" id="1821621"/>
    <lineage>
        <taxon>Bacteria</taxon>
        <taxon>Pseudomonadati</taxon>
        <taxon>Pseudomonadota</taxon>
        <taxon>Gammaproteobacteria</taxon>
        <taxon>Oceanospirillales</taxon>
        <taxon>Oceanospirillaceae</taxon>
        <taxon>Marinobacterium</taxon>
    </lineage>
</organism>
<dbReference type="EMBL" id="CP015839">
    <property type="protein sequence ID" value="ANG64681.1"/>
    <property type="molecule type" value="Genomic_DNA"/>
</dbReference>
<keyword evidence="1" id="KW-0805">Transcription regulation</keyword>
<evidence type="ECO:0000313" key="6">
    <source>
        <dbReference type="Proteomes" id="UP000078070"/>
    </source>
</evidence>
<dbReference type="PRINTS" id="PR00038">
    <property type="entry name" value="HTHLUXR"/>
</dbReference>
<dbReference type="GO" id="GO:0006355">
    <property type="term" value="P:regulation of DNA-templated transcription"/>
    <property type="evidence" value="ECO:0007669"/>
    <property type="project" value="InterPro"/>
</dbReference>
<feature type="domain" description="HTH luxR-type" evidence="4">
    <location>
        <begin position="224"/>
        <end position="289"/>
    </location>
</feature>
<evidence type="ECO:0000256" key="2">
    <source>
        <dbReference type="ARBA" id="ARBA00023125"/>
    </source>
</evidence>
<dbReference type="OrthoDB" id="6120865at2"/>
<accession>A0A1A9F4A7</accession>
<dbReference type="STRING" id="1821621.A8C75_20840"/>
<keyword evidence="2" id="KW-0238">DNA-binding</keyword>
<dbReference type="SMART" id="SM00421">
    <property type="entry name" value="HTH_LUXR"/>
    <property type="match status" value="1"/>
</dbReference>
<reference evidence="6" key="1">
    <citation type="submission" date="2016-05" db="EMBL/GenBank/DDBJ databases">
        <authorList>
            <person name="Baek K."/>
            <person name="Yang S.-J."/>
        </authorList>
    </citation>
    <scope>NUCLEOTIDE SEQUENCE [LARGE SCALE GENOMIC DNA]</scope>
    <source>
        <strain evidence="6">ST58-10</strain>
    </source>
</reference>
<dbReference type="AlphaFoldDB" id="A0A1A9F4A7"/>
<dbReference type="PANTHER" id="PTHR44688:SF16">
    <property type="entry name" value="DNA-BINDING TRANSCRIPTIONAL ACTIVATOR DEVR_DOSR"/>
    <property type="match status" value="1"/>
</dbReference>
<dbReference type="Pfam" id="PF00196">
    <property type="entry name" value="GerE"/>
    <property type="match status" value="1"/>
</dbReference>